<dbReference type="GO" id="GO:0046872">
    <property type="term" value="F:metal ion binding"/>
    <property type="evidence" value="ECO:0007669"/>
    <property type="project" value="UniProtKB-KW"/>
</dbReference>
<name>A0A371REZ5_9PROT</name>
<keyword evidence="2" id="KW-0378">Hydrolase</keyword>
<evidence type="ECO:0000256" key="1">
    <source>
        <dbReference type="ARBA" id="ARBA00022723"/>
    </source>
</evidence>
<dbReference type="Gene3D" id="3.40.630.10">
    <property type="entry name" value="Zn peptidases"/>
    <property type="match status" value="1"/>
</dbReference>
<dbReference type="SUPFAM" id="SSF53187">
    <property type="entry name" value="Zn-dependent exopeptidases"/>
    <property type="match status" value="1"/>
</dbReference>
<dbReference type="InterPro" id="IPR036264">
    <property type="entry name" value="Bact_exopeptidase_dim_dom"/>
</dbReference>
<dbReference type="InParanoid" id="A0A371REZ5"/>
<sequence length="352" mass="37404">MTFSLDTVLDHLEALVGFDSQNPPRALTPQAELFGWLDTHAPGFETSVLDYGDGCLGWYAKRGEARTLFNVHLDTVPIAPGWTQDPHKMTRADDRAIGLGTCDIKGAAACLLNVAAKTDGPMALLFTTDEEAGQSDAVHGFLKESHPYDRVIVSEPTKAKATPQHRGILSAEANFKGMSGHASKGGVSAIHAAAKFVTDALALPWAADYRLNFGRIEGGVKPNMVAADCLVRFGFRGLPGADTASRLDEIRALAGDELVSLGKRFEGPPLPIADDKAQAGQKALMDWAAGIGLDLGDPVDFWTEASLFAAAGYPALVLGPGDIAQAHAADEFVLYADLEAAFNAYMRIMTHG</sequence>
<dbReference type="EMBL" id="QUQO01000001">
    <property type="protein sequence ID" value="RFB04017.1"/>
    <property type="molecule type" value="Genomic_DNA"/>
</dbReference>
<dbReference type="GO" id="GO:0006526">
    <property type="term" value="P:L-arginine biosynthetic process"/>
    <property type="evidence" value="ECO:0007669"/>
    <property type="project" value="TreeGrafter"/>
</dbReference>
<organism evidence="5 6">
    <name type="scientific">Parvularcula marina</name>
    <dbReference type="NCBI Taxonomy" id="2292771"/>
    <lineage>
        <taxon>Bacteria</taxon>
        <taxon>Pseudomonadati</taxon>
        <taxon>Pseudomonadota</taxon>
        <taxon>Alphaproteobacteria</taxon>
        <taxon>Parvularculales</taxon>
        <taxon>Parvularculaceae</taxon>
        <taxon>Parvularcula</taxon>
    </lineage>
</organism>
<proteinExistence type="predicted"/>
<protein>
    <submittedName>
        <fullName evidence="5">Acetylornithine deacetylase</fullName>
    </submittedName>
</protein>
<keyword evidence="1" id="KW-0479">Metal-binding</keyword>
<feature type="domain" description="Peptidase M20 dimerisation" evidence="4">
    <location>
        <begin position="165"/>
        <end position="258"/>
    </location>
</feature>
<evidence type="ECO:0000259" key="4">
    <source>
        <dbReference type="Pfam" id="PF07687"/>
    </source>
</evidence>
<dbReference type="Gene3D" id="3.30.70.360">
    <property type="match status" value="1"/>
</dbReference>
<dbReference type="OrthoDB" id="9809784at2"/>
<dbReference type="SUPFAM" id="SSF55031">
    <property type="entry name" value="Bacterial exopeptidase dimerisation domain"/>
    <property type="match status" value="1"/>
</dbReference>
<gene>
    <name evidence="5" type="ORF">DX908_01180</name>
</gene>
<comment type="caution">
    <text evidence="5">The sequence shown here is derived from an EMBL/GenBank/DDBJ whole genome shotgun (WGS) entry which is preliminary data.</text>
</comment>
<dbReference type="AlphaFoldDB" id="A0A371REZ5"/>
<keyword evidence="3" id="KW-0170">Cobalt</keyword>
<dbReference type="InterPro" id="IPR002933">
    <property type="entry name" value="Peptidase_M20"/>
</dbReference>
<evidence type="ECO:0000256" key="2">
    <source>
        <dbReference type="ARBA" id="ARBA00022801"/>
    </source>
</evidence>
<dbReference type="Proteomes" id="UP000264589">
    <property type="component" value="Unassembled WGS sequence"/>
</dbReference>
<dbReference type="FunCoup" id="A0A371REZ5">
    <property type="interactions" value="265"/>
</dbReference>
<dbReference type="GO" id="GO:0008777">
    <property type="term" value="F:acetylornithine deacetylase activity"/>
    <property type="evidence" value="ECO:0007669"/>
    <property type="project" value="TreeGrafter"/>
</dbReference>
<dbReference type="Pfam" id="PF01546">
    <property type="entry name" value="Peptidase_M20"/>
    <property type="match status" value="1"/>
</dbReference>
<dbReference type="Pfam" id="PF07687">
    <property type="entry name" value="M20_dimer"/>
    <property type="match status" value="1"/>
</dbReference>
<dbReference type="PANTHER" id="PTHR43808:SF31">
    <property type="entry name" value="N-ACETYL-L-CITRULLINE DEACETYLASE"/>
    <property type="match status" value="1"/>
</dbReference>
<reference evidence="5 6" key="1">
    <citation type="submission" date="2018-08" db="EMBL/GenBank/DDBJ databases">
        <title>Parvularcula sp. SM1705, isolated from surface water of the South Sea China.</title>
        <authorList>
            <person name="Sun L."/>
        </authorList>
    </citation>
    <scope>NUCLEOTIDE SEQUENCE [LARGE SCALE GENOMIC DNA]</scope>
    <source>
        <strain evidence="5 6">SM1705</strain>
    </source>
</reference>
<evidence type="ECO:0000256" key="3">
    <source>
        <dbReference type="ARBA" id="ARBA00023285"/>
    </source>
</evidence>
<dbReference type="InterPro" id="IPR050072">
    <property type="entry name" value="Peptidase_M20A"/>
</dbReference>
<dbReference type="PANTHER" id="PTHR43808">
    <property type="entry name" value="ACETYLORNITHINE DEACETYLASE"/>
    <property type="match status" value="1"/>
</dbReference>
<dbReference type="NCBIfam" id="NF006439">
    <property type="entry name" value="PRK08737.1"/>
    <property type="match status" value="1"/>
</dbReference>
<keyword evidence="6" id="KW-1185">Reference proteome</keyword>
<evidence type="ECO:0000313" key="6">
    <source>
        <dbReference type="Proteomes" id="UP000264589"/>
    </source>
</evidence>
<evidence type="ECO:0000313" key="5">
    <source>
        <dbReference type="EMBL" id="RFB04017.1"/>
    </source>
</evidence>
<dbReference type="InterPro" id="IPR011650">
    <property type="entry name" value="Peptidase_M20_dimer"/>
</dbReference>
<dbReference type="RefSeq" id="WP_116390645.1">
    <property type="nucleotide sequence ID" value="NZ_QUQO01000001.1"/>
</dbReference>
<accession>A0A371REZ5</accession>